<gene>
    <name evidence="2" type="ORF">IEQ34_003838</name>
</gene>
<feature type="compositionally biased region" description="Polar residues" evidence="1">
    <location>
        <begin position="51"/>
        <end position="66"/>
    </location>
</feature>
<dbReference type="EMBL" id="JAGFBR010000005">
    <property type="protein sequence ID" value="KAH0466600.1"/>
    <property type="molecule type" value="Genomic_DNA"/>
</dbReference>
<name>A0AAV7HEP8_DENCH</name>
<reference evidence="2 3" key="1">
    <citation type="journal article" date="2021" name="Hortic Res">
        <title>Chromosome-scale assembly of the Dendrobium chrysotoxum genome enhances the understanding of orchid evolution.</title>
        <authorList>
            <person name="Zhang Y."/>
            <person name="Zhang G.Q."/>
            <person name="Zhang D."/>
            <person name="Liu X.D."/>
            <person name="Xu X.Y."/>
            <person name="Sun W.H."/>
            <person name="Yu X."/>
            <person name="Zhu X."/>
            <person name="Wang Z.W."/>
            <person name="Zhao X."/>
            <person name="Zhong W.Y."/>
            <person name="Chen H."/>
            <person name="Yin W.L."/>
            <person name="Huang T."/>
            <person name="Niu S.C."/>
            <person name="Liu Z.J."/>
        </authorList>
    </citation>
    <scope>NUCLEOTIDE SEQUENCE [LARGE SCALE GENOMIC DNA]</scope>
    <source>
        <strain evidence="2">Lindl</strain>
    </source>
</reference>
<sequence>MAIRDQENISHGHTTEAYKPLKNEIERLIRQGYLQQFIQDSPARDEARFTGGQNQQQERQPLNNIQMVGEIE</sequence>
<keyword evidence="3" id="KW-1185">Reference proteome</keyword>
<dbReference type="Proteomes" id="UP000775213">
    <property type="component" value="Unassembled WGS sequence"/>
</dbReference>
<dbReference type="AlphaFoldDB" id="A0AAV7HEP8"/>
<comment type="caution">
    <text evidence="2">The sequence shown here is derived from an EMBL/GenBank/DDBJ whole genome shotgun (WGS) entry which is preliminary data.</text>
</comment>
<evidence type="ECO:0000313" key="3">
    <source>
        <dbReference type="Proteomes" id="UP000775213"/>
    </source>
</evidence>
<feature type="region of interest" description="Disordered" evidence="1">
    <location>
        <begin position="42"/>
        <end position="72"/>
    </location>
</feature>
<evidence type="ECO:0000313" key="2">
    <source>
        <dbReference type="EMBL" id="KAH0466600.1"/>
    </source>
</evidence>
<accession>A0AAV7HEP8</accession>
<organism evidence="2 3">
    <name type="scientific">Dendrobium chrysotoxum</name>
    <name type="common">Orchid</name>
    <dbReference type="NCBI Taxonomy" id="161865"/>
    <lineage>
        <taxon>Eukaryota</taxon>
        <taxon>Viridiplantae</taxon>
        <taxon>Streptophyta</taxon>
        <taxon>Embryophyta</taxon>
        <taxon>Tracheophyta</taxon>
        <taxon>Spermatophyta</taxon>
        <taxon>Magnoliopsida</taxon>
        <taxon>Liliopsida</taxon>
        <taxon>Asparagales</taxon>
        <taxon>Orchidaceae</taxon>
        <taxon>Epidendroideae</taxon>
        <taxon>Malaxideae</taxon>
        <taxon>Dendrobiinae</taxon>
        <taxon>Dendrobium</taxon>
    </lineage>
</organism>
<proteinExistence type="predicted"/>
<protein>
    <submittedName>
        <fullName evidence="2">Uncharacterized protein</fullName>
    </submittedName>
</protein>
<evidence type="ECO:0000256" key="1">
    <source>
        <dbReference type="SAM" id="MobiDB-lite"/>
    </source>
</evidence>